<proteinExistence type="predicted"/>
<dbReference type="GO" id="GO:0006654">
    <property type="term" value="P:phosphatidic acid biosynthetic process"/>
    <property type="evidence" value="ECO:0007669"/>
    <property type="project" value="TreeGrafter"/>
</dbReference>
<organism evidence="6 7">
    <name type="scientific">Heterorhabditis bacteriophora</name>
    <name type="common">Entomopathogenic nematode worm</name>
    <dbReference type="NCBI Taxonomy" id="37862"/>
    <lineage>
        <taxon>Eukaryota</taxon>
        <taxon>Metazoa</taxon>
        <taxon>Ecdysozoa</taxon>
        <taxon>Nematoda</taxon>
        <taxon>Chromadorea</taxon>
        <taxon>Rhabditida</taxon>
        <taxon>Rhabditina</taxon>
        <taxon>Rhabditomorpha</taxon>
        <taxon>Strongyloidea</taxon>
        <taxon>Heterorhabditidae</taxon>
        <taxon>Heterorhabditis</taxon>
    </lineage>
</organism>
<comment type="pathway">
    <text evidence="1">Phospholipid metabolism; CDP-diacylglycerol biosynthesis; CDP-diacylglycerol from sn-glycerol 3-phosphate: step 2/3.</text>
</comment>
<evidence type="ECO:0000256" key="1">
    <source>
        <dbReference type="ARBA" id="ARBA00004728"/>
    </source>
</evidence>
<name>A0A1I7XLL7_HETBA</name>
<keyword evidence="4" id="KW-0012">Acyltransferase</keyword>
<evidence type="ECO:0000313" key="7">
    <source>
        <dbReference type="WBParaSite" id="Hba_18199"/>
    </source>
</evidence>
<dbReference type="EC" id="2.3.1.51" evidence="2"/>
<keyword evidence="6" id="KW-1185">Reference proteome</keyword>
<dbReference type="GO" id="GO:0005783">
    <property type="term" value="C:endoplasmic reticulum"/>
    <property type="evidence" value="ECO:0007669"/>
    <property type="project" value="TreeGrafter"/>
</dbReference>
<feature type="domain" description="Phospholipid/glycerol acyltransferase" evidence="5">
    <location>
        <begin position="3"/>
        <end position="48"/>
    </location>
</feature>
<dbReference type="GO" id="GO:0003841">
    <property type="term" value="F:1-acylglycerol-3-phosphate O-acyltransferase activity"/>
    <property type="evidence" value="ECO:0007669"/>
    <property type="project" value="UniProtKB-EC"/>
</dbReference>
<evidence type="ECO:0000313" key="6">
    <source>
        <dbReference type="Proteomes" id="UP000095283"/>
    </source>
</evidence>
<evidence type="ECO:0000256" key="3">
    <source>
        <dbReference type="ARBA" id="ARBA00022679"/>
    </source>
</evidence>
<evidence type="ECO:0000259" key="5">
    <source>
        <dbReference type="Pfam" id="PF01553"/>
    </source>
</evidence>
<dbReference type="Pfam" id="PF01553">
    <property type="entry name" value="Acyltransferase"/>
    <property type="match status" value="1"/>
</dbReference>
<keyword evidence="3" id="KW-0808">Transferase</keyword>
<protein>
    <recommendedName>
        <fullName evidence="2">1-acylglycerol-3-phosphate O-acyltransferase</fullName>
        <ecNumber evidence="2">2.3.1.51</ecNumber>
    </recommendedName>
</protein>
<dbReference type="Proteomes" id="UP000095283">
    <property type="component" value="Unplaced"/>
</dbReference>
<evidence type="ECO:0000256" key="4">
    <source>
        <dbReference type="ARBA" id="ARBA00023315"/>
    </source>
</evidence>
<evidence type="ECO:0000256" key="2">
    <source>
        <dbReference type="ARBA" id="ARBA00013211"/>
    </source>
</evidence>
<sequence>MMAVDQCVEHLIKKNFKLWIFPEGTRNHENSLLPFKKGAFNIAVKLSLDDVCDLTERIRDQMSPVYESISQDAKERIENKRPKQL</sequence>
<dbReference type="SUPFAM" id="SSF69593">
    <property type="entry name" value="Glycerol-3-phosphate (1)-acyltransferase"/>
    <property type="match status" value="1"/>
</dbReference>
<dbReference type="AlphaFoldDB" id="A0A1I7XLL7"/>
<dbReference type="PANTHER" id="PTHR10434:SF11">
    <property type="entry name" value="1-ACYL-SN-GLYCEROL-3-PHOSPHATE ACYLTRANSFERASE"/>
    <property type="match status" value="1"/>
</dbReference>
<accession>A0A1I7XLL7</accession>
<reference evidence="7" key="1">
    <citation type="submission" date="2016-11" db="UniProtKB">
        <authorList>
            <consortium name="WormBaseParasite"/>
        </authorList>
    </citation>
    <scope>IDENTIFICATION</scope>
</reference>
<dbReference type="WBParaSite" id="Hba_18199">
    <property type="protein sequence ID" value="Hba_18199"/>
    <property type="gene ID" value="Hba_18199"/>
</dbReference>
<dbReference type="PANTHER" id="PTHR10434">
    <property type="entry name" value="1-ACYL-SN-GLYCEROL-3-PHOSPHATE ACYLTRANSFERASE"/>
    <property type="match status" value="1"/>
</dbReference>
<dbReference type="InterPro" id="IPR002123">
    <property type="entry name" value="Plipid/glycerol_acylTrfase"/>
</dbReference>